<dbReference type="EMBL" id="BAAAEM010000002">
    <property type="protein sequence ID" value="GAA0463896.1"/>
    <property type="molecule type" value="Genomic_DNA"/>
</dbReference>
<evidence type="ECO:0000256" key="1">
    <source>
        <dbReference type="SAM" id="SignalP"/>
    </source>
</evidence>
<dbReference type="Proteomes" id="UP001500713">
    <property type="component" value="Unassembled WGS sequence"/>
</dbReference>
<gene>
    <name evidence="2" type="ORF">GCM10009096_00460</name>
</gene>
<sequence>MRKLATKLLAALGILSLPSPALAASAVQVSDASQIKFLVSDNKVFLRNLDQFDSSWLSCCYNYWFDLTTETGKSHYAYFLLRKASGEAIHFLVIDKTQPSAIHSVGDF</sequence>
<protein>
    <submittedName>
        <fullName evidence="2">Uncharacterized protein</fullName>
    </submittedName>
</protein>
<feature type="signal peptide" evidence="1">
    <location>
        <begin position="1"/>
        <end position="23"/>
    </location>
</feature>
<evidence type="ECO:0000313" key="2">
    <source>
        <dbReference type="EMBL" id="GAA0463896.1"/>
    </source>
</evidence>
<name>A0ABN0ZZJ7_9SPHN</name>
<reference evidence="2 3" key="1">
    <citation type="journal article" date="2019" name="Int. J. Syst. Evol. Microbiol.">
        <title>The Global Catalogue of Microorganisms (GCM) 10K type strain sequencing project: providing services to taxonomists for standard genome sequencing and annotation.</title>
        <authorList>
            <consortium name="The Broad Institute Genomics Platform"/>
            <consortium name="The Broad Institute Genome Sequencing Center for Infectious Disease"/>
            <person name="Wu L."/>
            <person name="Ma J."/>
        </authorList>
    </citation>
    <scope>NUCLEOTIDE SEQUENCE [LARGE SCALE GENOMIC DNA]</scope>
    <source>
        <strain evidence="2 3">JCM 14162</strain>
    </source>
</reference>
<keyword evidence="3" id="KW-1185">Reference proteome</keyword>
<organism evidence="2 3">
    <name type="scientific">Parasphingorhabdus litoris</name>
    <dbReference type="NCBI Taxonomy" id="394733"/>
    <lineage>
        <taxon>Bacteria</taxon>
        <taxon>Pseudomonadati</taxon>
        <taxon>Pseudomonadota</taxon>
        <taxon>Alphaproteobacteria</taxon>
        <taxon>Sphingomonadales</taxon>
        <taxon>Sphingomonadaceae</taxon>
        <taxon>Parasphingorhabdus</taxon>
    </lineage>
</organism>
<evidence type="ECO:0000313" key="3">
    <source>
        <dbReference type="Proteomes" id="UP001500713"/>
    </source>
</evidence>
<accession>A0ABN0ZZJ7</accession>
<feature type="chain" id="PRO_5046686979" evidence="1">
    <location>
        <begin position="24"/>
        <end position="108"/>
    </location>
</feature>
<keyword evidence="1" id="KW-0732">Signal</keyword>
<dbReference type="RefSeq" id="WP_229954391.1">
    <property type="nucleotide sequence ID" value="NZ_BAAAEM010000002.1"/>
</dbReference>
<comment type="caution">
    <text evidence="2">The sequence shown here is derived from an EMBL/GenBank/DDBJ whole genome shotgun (WGS) entry which is preliminary data.</text>
</comment>
<proteinExistence type="predicted"/>